<dbReference type="RefSeq" id="WP_229688665.1">
    <property type="nucleotide sequence ID" value="NZ_BMMJ01000022.1"/>
</dbReference>
<dbReference type="CDD" id="cd03424">
    <property type="entry name" value="NUDIX_ADPRase_Nudt5_UGPPase_Nudt14"/>
    <property type="match status" value="1"/>
</dbReference>
<evidence type="ECO:0000259" key="5">
    <source>
        <dbReference type="PROSITE" id="PS51462"/>
    </source>
</evidence>
<dbReference type="GO" id="GO:0016787">
    <property type="term" value="F:hydrolase activity"/>
    <property type="evidence" value="ECO:0007669"/>
    <property type="project" value="UniProtKB-KW"/>
</dbReference>
<comment type="similarity">
    <text evidence="2 4">Belongs to the Nudix hydrolase family.</text>
</comment>
<dbReference type="InterPro" id="IPR020476">
    <property type="entry name" value="Nudix_hydrolase"/>
</dbReference>
<evidence type="ECO:0000313" key="7">
    <source>
        <dbReference type="Proteomes" id="UP000198937"/>
    </source>
</evidence>
<evidence type="ECO:0000313" key="6">
    <source>
        <dbReference type="EMBL" id="SCL65138.1"/>
    </source>
</evidence>
<dbReference type="PROSITE" id="PS00893">
    <property type="entry name" value="NUDIX_BOX"/>
    <property type="match status" value="1"/>
</dbReference>
<evidence type="ECO:0000256" key="3">
    <source>
        <dbReference type="ARBA" id="ARBA00022801"/>
    </source>
</evidence>
<dbReference type="AlphaFoldDB" id="A0A1C6VFN1"/>
<gene>
    <name evidence="6" type="ORF">GA0070617_5671</name>
</gene>
<accession>A0A1C6VFN1</accession>
<keyword evidence="7" id="KW-1185">Reference proteome</keyword>
<dbReference type="Proteomes" id="UP000198937">
    <property type="component" value="Unassembled WGS sequence"/>
</dbReference>
<sequence>MWDGEAGDAEPWSIFGERSIYDSEWVRLGLVEVQPPGMERFGHHVVRLGHVAVIAMVDEQERVLMLRRYRFIPGRSAWELPGGMVELGEEPADAACREAEEETGWRPRVVQRVVTFQPMIGMVDSPHDVFVGWGAVKVGTPTDPEEAGPVEWIPVNELPGLLARGELAGAGTLVAVLHVMAGLSRRPSSS</sequence>
<evidence type="ECO:0000256" key="1">
    <source>
        <dbReference type="ARBA" id="ARBA00001946"/>
    </source>
</evidence>
<evidence type="ECO:0000256" key="2">
    <source>
        <dbReference type="ARBA" id="ARBA00005582"/>
    </source>
</evidence>
<keyword evidence="3 4" id="KW-0378">Hydrolase</keyword>
<dbReference type="Pfam" id="PF00293">
    <property type="entry name" value="NUDIX"/>
    <property type="match status" value="1"/>
</dbReference>
<dbReference type="Gene3D" id="3.90.79.10">
    <property type="entry name" value="Nucleoside Triphosphate Pyrophosphohydrolase"/>
    <property type="match status" value="1"/>
</dbReference>
<dbReference type="PROSITE" id="PS51462">
    <property type="entry name" value="NUDIX"/>
    <property type="match status" value="1"/>
</dbReference>
<protein>
    <submittedName>
        <fullName evidence="6">ADP-ribose pyrophosphatase YjhB, NUDIX family</fullName>
    </submittedName>
</protein>
<proteinExistence type="inferred from homology"/>
<evidence type="ECO:0000256" key="4">
    <source>
        <dbReference type="RuleBase" id="RU003476"/>
    </source>
</evidence>
<dbReference type="InterPro" id="IPR015797">
    <property type="entry name" value="NUDIX_hydrolase-like_dom_sf"/>
</dbReference>
<comment type="cofactor">
    <cofactor evidence="1">
        <name>Mg(2+)</name>
        <dbReference type="ChEBI" id="CHEBI:18420"/>
    </cofactor>
</comment>
<organism evidence="6 7">
    <name type="scientific">Micromonospora yangpuensis</name>
    <dbReference type="NCBI Taxonomy" id="683228"/>
    <lineage>
        <taxon>Bacteria</taxon>
        <taxon>Bacillati</taxon>
        <taxon>Actinomycetota</taxon>
        <taxon>Actinomycetes</taxon>
        <taxon>Micromonosporales</taxon>
        <taxon>Micromonosporaceae</taxon>
        <taxon>Micromonospora</taxon>
    </lineage>
</organism>
<dbReference type="PRINTS" id="PR00502">
    <property type="entry name" value="NUDIXFAMILY"/>
</dbReference>
<dbReference type="PANTHER" id="PTHR43046:SF14">
    <property type="entry name" value="MUTT_NUDIX FAMILY PROTEIN"/>
    <property type="match status" value="1"/>
</dbReference>
<dbReference type="EMBL" id="FMIA01000002">
    <property type="protein sequence ID" value="SCL65138.1"/>
    <property type="molecule type" value="Genomic_DNA"/>
</dbReference>
<name>A0A1C6VFN1_9ACTN</name>
<feature type="domain" description="Nudix hydrolase" evidence="5">
    <location>
        <begin position="47"/>
        <end position="175"/>
    </location>
</feature>
<reference evidence="6 7" key="1">
    <citation type="submission" date="2016-06" db="EMBL/GenBank/DDBJ databases">
        <authorList>
            <person name="Kjaerup R.B."/>
            <person name="Dalgaard T.S."/>
            <person name="Juul-Madsen H.R."/>
        </authorList>
    </citation>
    <scope>NUCLEOTIDE SEQUENCE [LARGE SCALE GENOMIC DNA]</scope>
    <source>
        <strain evidence="6 7">DSM 45577</strain>
    </source>
</reference>
<dbReference type="PANTHER" id="PTHR43046">
    <property type="entry name" value="GDP-MANNOSE MANNOSYL HYDROLASE"/>
    <property type="match status" value="1"/>
</dbReference>
<dbReference type="STRING" id="683228.GA0070617_5671"/>
<dbReference type="InterPro" id="IPR020084">
    <property type="entry name" value="NUDIX_hydrolase_CS"/>
</dbReference>
<dbReference type="InterPro" id="IPR000086">
    <property type="entry name" value="NUDIX_hydrolase_dom"/>
</dbReference>
<dbReference type="SUPFAM" id="SSF55811">
    <property type="entry name" value="Nudix"/>
    <property type="match status" value="1"/>
</dbReference>